<dbReference type="EMBL" id="HG934468">
    <property type="protein sequence ID" value="CDN30622.1"/>
    <property type="molecule type" value="Genomic_DNA"/>
</dbReference>
<evidence type="ECO:0000313" key="1">
    <source>
        <dbReference type="EMBL" id="CDN30622.1"/>
    </source>
</evidence>
<gene>
    <name evidence="1" type="ORF">BN938_0517</name>
</gene>
<evidence type="ECO:0000313" key="2">
    <source>
        <dbReference type="Proteomes" id="UP000027616"/>
    </source>
</evidence>
<organism evidence="1 2">
    <name type="scientific">Mucinivorans hirudinis</name>
    <dbReference type="NCBI Taxonomy" id="1433126"/>
    <lineage>
        <taxon>Bacteria</taxon>
        <taxon>Pseudomonadati</taxon>
        <taxon>Bacteroidota</taxon>
        <taxon>Bacteroidia</taxon>
        <taxon>Bacteroidales</taxon>
        <taxon>Rikenellaceae</taxon>
        <taxon>Mucinivorans</taxon>
    </lineage>
</organism>
<reference evidence="1 2" key="1">
    <citation type="journal article" date="2015" name="Genome Announc.">
        <title>Complete Genome Sequence of the Novel Leech Symbiont Mucinivorans hirudinis M3T.</title>
        <authorList>
            <person name="Nelson M.C."/>
            <person name="Bomar L."/>
            <person name="Graf J."/>
        </authorList>
    </citation>
    <scope>NUCLEOTIDE SEQUENCE [LARGE SCALE GENOMIC DNA]</scope>
    <source>
        <strain evidence="2">M3</strain>
    </source>
</reference>
<dbReference type="AlphaFoldDB" id="A0A060R6K9"/>
<protein>
    <submittedName>
        <fullName evidence="1">Uncharacterized protein</fullName>
    </submittedName>
</protein>
<name>A0A060R6K9_9BACT</name>
<keyword evidence="2" id="KW-1185">Reference proteome</keyword>
<dbReference type="Proteomes" id="UP000027616">
    <property type="component" value="Chromosome I"/>
</dbReference>
<proteinExistence type="predicted"/>
<dbReference type="KEGG" id="rbc:BN938_0517"/>
<dbReference type="STRING" id="1433126.BN938_0517"/>
<accession>A0A060R6K9</accession>
<dbReference type="HOGENOM" id="CLU_1957096_0_0_10"/>
<sequence>MAEIIVKGKPLPIHFGMRAITEYTKRSNRDFHDVVTSNESLSSIETLADITVMGLNEGARRCRPAHGDNSSDDNRRYTSDDVWDMFDDEPNLILKVSEIFIESITPMIKELGGLAKNAQPTATENLSE</sequence>